<gene>
    <name evidence="3" type="ORF">MSAR_37630</name>
</gene>
<feature type="transmembrane region" description="Helical" evidence="2">
    <location>
        <begin position="6"/>
        <end position="32"/>
    </location>
</feature>
<evidence type="ECO:0000256" key="1">
    <source>
        <dbReference type="SAM" id="MobiDB-lite"/>
    </source>
</evidence>
<sequence>MAASFGYLIMANTGLSILTTASLGVLGALVAARLAQRNSSAEASIQSERHDSGGSSSSSPGISQA</sequence>
<keyword evidence="2" id="KW-1133">Transmembrane helix</keyword>
<name>A0A7I7SUD5_9MYCO</name>
<evidence type="ECO:0000313" key="3">
    <source>
        <dbReference type="EMBL" id="BBY60627.1"/>
    </source>
</evidence>
<feature type="region of interest" description="Disordered" evidence="1">
    <location>
        <begin position="40"/>
        <end position="65"/>
    </location>
</feature>
<dbReference type="KEGG" id="msar:MSAR_37630"/>
<reference evidence="3 4" key="1">
    <citation type="journal article" date="2019" name="Emerg. Microbes Infect.">
        <title>Comprehensive subspecies identification of 175 nontuberculous mycobacteria species based on 7547 genomic profiles.</title>
        <authorList>
            <person name="Matsumoto Y."/>
            <person name="Kinjo T."/>
            <person name="Motooka D."/>
            <person name="Nabeya D."/>
            <person name="Jung N."/>
            <person name="Uechi K."/>
            <person name="Horii T."/>
            <person name="Iida T."/>
            <person name="Fujita J."/>
            <person name="Nakamura S."/>
        </authorList>
    </citation>
    <scope>NUCLEOTIDE SEQUENCE [LARGE SCALE GENOMIC DNA]</scope>
    <source>
        <strain evidence="3 4">JCM 30395</strain>
    </source>
</reference>
<evidence type="ECO:0000313" key="4">
    <source>
        <dbReference type="Proteomes" id="UP000466445"/>
    </source>
</evidence>
<protein>
    <submittedName>
        <fullName evidence="3">Uncharacterized protein</fullName>
    </submittedName>
</protein>
<proteinExistence type="predicted"/>
<keyword evidence="2" id="KW-0812">Transmembrane</keyword>
<dbReference type="EMBL" id="AP022595">
    <property type="protein sequence ID" value="BBY60627.1"/>
    <property type="molecule type" value="Genomic_DNA"/>
</dbReference>
<accession>A0A7I7SUD5</accession>
<organism evidence="3 4">
    <name type="scientific">Mycolicibacterium sarraceniae</name>
    <dbReference type="NCBI Taxonomy" id="1534348"/>
    <lineage>
        <taxon>Bacteria</taxon>
        <taxon>Bacillati</taxon>
        <taxon>Actinomycetota</taxon>
        <taxon>Actinomycetes</taxon>
        <taxon>Mycobacteriales</taxon>
        <taxon>Mycobacteriaceae</taxon>
        <taxon>Mycolicibacterium</taxon>
    </lineage>
</organism>
<evidence type="ECO:0000256" key="2">
    <source>
        <dbReference type="SAM" id="Phobius"/>
    </source>
</evidence>
<keyword evidence="2" id="KW-0472">Membrane</keyword>
<dbReference type="AlphaFoldDB" id="A0A7I7SUD5"/>
<feature type="compositionally biased region" description="Low complexity" evidence="1">
    <location>
        <begin position="53"/>
        <end position="65"/>
    </location>
</feature>
<keyword evidence="4" id="KW-1185">Reference proteome</keyword>
<dbReference type="Proteomes" id="UP000466445">
    <property type="component" value="Chromosome"/>
</dbReference>